<accession>A0ABQ9UIA3</accession>
<comment type="caution">
    <text evidence="2">The sequence shown here is derived from an EMBL/GenBank/DDBJ whole genome shotgun (WGS) entry which is preliminary data.</text>
</comment>
<reference evidence="2 3" key="1">
    <citation type="submission" date="2023-05" db="EMBL/GenBank/DDBJ databases">
        <title>B98-5 Cell Line De Novo Hybrid Assembly: An Optical Mapping Approach.</title>
        <authorList>
            <person name="Kananen K."/>
            <person name="Auerbach J.A."/>
            <person name="Kautto E."/>
            <person name="Blachly J.S."/>
        </authorList>
    </citation>
    <scope>NUCLEOTIDE SEQUENCE [LARGE SCALE GENOMIC DNA]</scope>
    <source>
        <strain evidence="2">B95-8</strain>
        <tissue evidence="2">Cell line</tissue>
    </source>
</reference>
<sequence length="247" mass="27933">MRLQAPAPGEAVNEFMRRGPMTSPHYTSGGIISDVGIPWRLEYHQLSNHKTPASRRPDSRAFCHPVIFRPSLHIQRHRPALVSRSVGPKRSDCDTALVCHLVTGFPHPPGYIVKALEEEQEQIMKYRNAGKEEAAARYQPNRNTKNYGEVTEREPRRDSDKFTLCSSWLGETIKVRPPGTICPHRVLDPELPDDNQCRALSQRHCHPRSVEVAEQKPLSRIFTGMRQEGQDSREASSLLCSLQPPSS</sequence>
<name>A0ABQ9UIA3_SAGOE</name>
<dbReference type="EMBL" id="JASSZA010000012">
    <property type="protein sequence ID" value="KAK2096007.1"/>
    <property type="molecule type" value="Genomic_DNA"/>
</dbReference>
<protein>
    <submittedName>
        <fullName evidence="2">Uncharacterized protein</fullName>
    </submittedName>
</protein>
<evidence type="ECO:0000313" key="2">
    <source>
        <dbReference type="EMBL" id="KAK2096007.1"/>
    </source>
</evidence>
<evidence type="ECO:0000256" key="1">
    <source>
        <dbReference type="SAM" id="MobiDB-lite"/>
    </source>
</evidence>
<feature type="region of interest" description="Disordered" evidence="1">
    <location>
        <begin position="224"/>
        <end position="247"/>
    </location>
</feature>
<evidence type="ECO:0000313" key="3">
    <source>
        <dbReference type="Proteomes" id="UP001266305"/>
    </source>
</evidence>
<feature type="compositionally biased region" description="Low complexity" evidence="1">
    <location>
        <begin position="236"/>
        <end position="247"/>
    </location>
</feature>
<keyword evidence="3" id="KW-1185">Reference proteome</keyword>
<gene>
    <name evidence="2" type="ORF">P7K49_025041</name>
</gene>
<dbReference type="Proteomes" id="UP001266305">
    <property type="component" value="Unassembled WGS sequence"/>
</dbReference>
<proteinExistence type="predicted"/>
<organism evidence="2 3">
    <name type="scientific">Saguinus oedipus</name>
    <name type="common">Cotton-top tamarin</name>
    <name type="synonym">Oedipomidas oedipus</name>
    <dbReference type="NCBI Taxonomy" id="9490"/>
    <lineage>
        <taxon>Eukaryota</taxon>
        <taxon>Metazoa</taxon>
        <taxon>Chordata</taxon>
        <taxon>Craniata</taxon>
        <taxon>Vertebrata</taxon>
        <taxon>Euteleostomi</taxon>
        <taxon>Mammalia</taxon>
        <taxon>Eutheria</taxon>
        <taxon>Euarchontoglires</taxon>
        <taxon>Primates</taxon>
        <taxon>Haplorrhini</taxon>
        <taxon>Platyrrhini</taxon>
        <taxon>Cebidae</taxon>
        <taxon>Callitrichinae</taxon>
        <taxon>Saguinus</taxon>
    </lineage>
</organism>